<keyword evidence="1" id="KW-0472">Membrane</keyword>
<feature type="transmembrane region" description="Helical" evidence="1">
    <location>
        <begin position="254"/>
        <end position="271"/>
    </location>
</feature>
<dbReference type="Pfam" id="PF14258">
    <property type="entry name" value="DUF4350"/>
    <property type="match status" value="1"/>
</dbReference>
<organism evidence="3 4">
    <name type="scientific">Pontibacter cellulosilyticus</name>
    <dbReference type="NCBI Taxonomy" id="1720253"/>
    <lineage>
        <taxon>Bacteria</taxon>
        <taxon>Pseudomonadati</taxon>
        <taxon>Bacteroidota</taxon>
        <taxon>Cytophagia</taxon>
        <taxon>Cytophagales</taxon>
        <taxon>Hymenobacteraceae</taxon>
        <taxon>Pontibacter</taxon>
    </lineage>
</organism>
<name>A0A923N989_9BACT</name>
<keyword evidence="4" id="KW-1185">Reference proteome</keyword>
<evidence type="ECO:0000313" key="3">
    <source>
        <dbReference type="EMBL" id="MBC5994549.1"/>
    </source>
</evidence>
<evidence type="ECO:0000256" key="1">
    <source>
        <dbReference type="SAM" id="Phobius"/>
    </source>
</evidence>
<reference evidence="3" key="1">
    <citation type="submission" date="2020-08" db="EMBL/GenBank/DDBJ databases">
        <title>Pontibacter sp. SD6 16S ribosomal RNA gene Genome sequencing and assembly.</title>
        <authorList>
            <person name="Kang M."/>
        </authorList>
    </citation>
    <scope>NUCLEOTIDE SEQUENCE</scope>
    <source>
        <strain evidence="3">SD6</strain>
    </source>
</reference>
<dbReference type="AlphaFoldDB" id="A0A923N989"/>
<dbReference type="InterPro" id="IPR025646">
    <property type="entry name" value="DUF4350"/>
</dbReference>
<accession>A0A923N989</accession>
<dbReference type="Proteomes" id="UP000603640">
    <property type="component" value="Unassembled WGS sequence"/>
</dbReference>
<dbReference type="RefSeq" id="WP_187068566.1">
    <property type="nucleotide sequence ID" value="NZ_JACRVF010000005.1"/>
</dbReference>
<sequence>MKGYRSYIALIVVLFGALVLLEYLRPKPVDWTHSYSRVDKIPFGTYALYELMPGIFPGKPVQEVREPIYNLLQSDKINGNYVFINSYFEADSVDTNALLDFVDRGNQVFIAAEGFSVFLADTLQFETEDLGSTSPDSTSIYFTSQPKRKVYTYPKNIEPTYLLANKKAGHVVLGRNRAGYINFIKVPFGKGWFYINTAPLAFTNYQLITLKQSEYAATALSHLPVQPVYWDEYQKVGRVEDQSVFRVLMRHEPLTWAYYVALASMILFLLFKSKRTQRVIPVIEPPRNTTLDFVKAISSLYFNNGDHKNIAEKKIAYFMEHLRLHHHITTNTWNEELQEKIVAKTGADEALIANIFNLVNSIWQSNSIGAQTLIMLNNYLEDFYRQTAIKPKAHA</sequence>
<evidence type="ECO:0000313" key="4">
    <source>
        <dbReference type="Proteomes" id="UP000603640"/>
    </source>
</evidence>
<proteinExistence type="predicted"/>
<protein>
    <submittedName>
        <fullName evidence="3">DUF4350 domain-containing protein</fullName>
    </submittedName>
</protein>
<evidence type="ECO:0000259" key="2">
    <source>
        <dbReference type="Pfam" id="PF14258"/>
    </source>
</evidence>
<dbReference type="EMBL" id="JACRVF010000005">
    <property type="protein sequence ID" value="MBC5994549.1"/>
    <property type="molecule type" value="Genomic_DNA"/>
</dbReference>
<comment type="caution">
    <text evidence="3">The sequence shown here is derived from an EMBL/GenBank/DDBJ whole genome shotgun (WGS) entry which is preliminary data.</text>
</comment>
<keyword evidence="1" id="KW-1133">Transmembrane helix</keyword>
<feature type="domain" description="DUF4350" evidence="2">
    <location>
        <begin position="39"/>
        <end position="220"/>
    </location>
</feature>
<gene>
    <name evidence="3" type="ORF">H8S84_17020</name>
</gene>
<keyword evidence="1" id="KW-0812">Transmembrane</keyword>